<proteinExistence type="predicted"/>
<evidence type="ECO:0000313" key="2">
    <source>
        <dbReference type="EMBL" id="QIP18071.1"/>
    </source>
</evidence>
<feature type="coiled-coil region" evidence="1">
    <location>
        <begin position="417"/>
        <end position="444"/>
    </location>
</feature>
<dbReference type="Proteomes" id="UP000501802">
    <property type="component" value="Chromosome"/>
</dbReference>
<evidence type="ECO:0008006" key="4">
    <source>
        <dbReference type="Google" id="ProtNLM"/>
    </source>
</evidence>
<dbReference type="EMBL" id="CP050063">
    <property type="protein sequence ID" value="QIP18071.1"/>
    <property type="molecule type" value="Genomic_DNA"/>
</dbReference>
<keyword evidence="3" id="KW-1185">Reference proteome</keyword>
<dbReference type="AlphaFoldDB" id="A0A6G9B008"/>
<organism evidence="2 3">
    <name type="scientific">Spirosoma aureum</name>
    <dbReference type="NCBI Taxonomy" id="2692134"/>
    <lineage>
        <taxon>Bacteria</taxon>
        <taxon>Pseudomonadati</taxon>
        <taxon>Bacteroidota</taxon>
        <taxon>Cytophagia</taxon>
        <taxon>Cytophagales</taxon>
        <taxon>Cytophagaceae</taxon>
        <taxon>Spirosoma</taxon>
    </lineage>
</organism>
<protein>
    <recommendedName>
        <fullName evidence="4">TMF family protein</fullName>
    </recommendedName>
</protein>
<gene>
    <name evidence="2" type="ORF">G8759_33975</name>
</gene>
<evidence type="ECO:0000256" key="1">
    <source>
        <dbReference type="SAM" id="Coils"/>
    </source>
</evidence>
<accession>A0A6G9B008</accession>
<sequence>MAGAQNTTGINNVFVGYNAGRNSTSGQANVFLGSLSGQNTTTGNGNAFIGYQAGYSNTTGGNNAFIGFGAGLSNSTGANNAFIGYQAGYTNTIGIDNAFIGTYAGLSNTTGSDNAFIGHAAGTFNTTGTGNAFVGTYAGYANTTGTGNAFVGIRAGQNTTTGGSNTFLGGGAGYGNTTGRQNTYLGQNAGYVGNNSGINNVFIGYGAGVNAAATVVSNAAAIGANAIVSQSNSIVLGSTGVNVGIGTSAPNSRLEITQGTANQSGIRLTNLTSNSPASATNQYKFLTVNTQGDIILGSLNSSAREGAEVELWQANGDYLQNVNSGGVIIGHEVNKRPVGYKLYVEDGILTEKIKVAVKNTADWSDKVFHKGYDLQSLDEVERYIKINQHLPGVPSAKEMVESGNDLHKTDAKLLEKIEELTLYMIELKKENEELRQQVNVLIKNGDKK</sequence>
<keyword evidence="1" id="KW-0175">Coiled coil</keyword>
<name>A0A6G9B008_9BACT</name>
<reference evidence="2 3" key="1">
    <citation type="submission" date="2020-03" db="EMBL/GenBank/DDBJ databases">
        <authorList>
            <person name="Kim M.K."/>
        </authorList>
    </citation>
    <scope>NUCLEOTIDE SEQUENCE [LARGE SCALE GENOMIC DNA]</scope>
    <source>
        <strain evidence="2 3">BT328</strain>
    </source>
</reference>
<dbReference type="KEGG" id="spib:G8759_33975"/>
<evidence type="ECO:0000313" key="3">
    <source>
        <dbReference type="Proteomes" id="UP000501802"/>
    </source>
</evidence>